<dbReference type="OrthoDB" id="10022108at2759"/>
<evidence type="ECO:0000313" key="1">
    <source>
        <dbReference type="EMBL" id="CAF0965344.1"/>
    </source>
</evidence>
<comment type="caution">
    <text evidence="1">The sequence shown here is derived from an EMBL/GenBank/DDBJ whole genome shotgun (WGS) entry which is preliminary data.</text>
</comment>
<dbReference type="Proteomes" id="UP000663882">
    <property type="component" value="Unassembled WGS sequence"/>
</dbReference>
<gene>
    <name evidence="3" type="ORF">OTI717_LOCUS30183</name>
    <name evidence="2" type="ORF">RFH988_LOCUS35825</name>
    <name evidence="1" type="ORF">SEV965_LOCUS8955</name>
</gene>
<dbReference type="EMBL" id="CAJNOU010000340">
    <property type="protein sequence ID" value="CAF0965344.1"/>
    <property type="molecule type" value="Genomic_DNA"/>
</dbReference>
<protein>
    <recommendedName>
        <fullName evidence="5">CCHC-type domain-containing protein</fullName>
    </recommendedName>
</protein>
<dbReference type="Proteomes" id="UP000663889">
    <property type="component" value="Unassembled WGS sequence"/>
</dbReference>
<organism evidence="1 4">
    <name type="scientific">Rotaria sordida</name>
    <dbReference type="NCBI Taxonomy" id="392033"/>
    <lineage>
        <taxon>Eukaryota</taxon>
        <taxon>Metazoa</taxon>
        <taxon>Spiralia</taxon>
        <taxon>Gnathifera</taxon>
        <taxon>Rotifera</taxon>
        <taxon>Eurotatoria</taxon>
        <taxon>Bdelloidea</taxon>
        <taxon>Philodinida</taxon>
        <taxon>Philodinidae</taxon>
        <taxon>Rotaria</taxon>
    </lineage>
</organism>
<dbReference type="EMBL" id="CAJOAX010007966">
    <property type="protein sequence ID" value="CAF4022586.1"/>
    <property type="molecule type" value="Genomic_DNA"/>
</dbReference>
<evidence type="ECO:0000313" key="4">
    <source>
        <dbReference type="Proteomes" id="UP000663889"/>
    </source>
</evidence>
<accession>A0A814E6H9</accession>
<evidence type="ECO:0000313" key="2">
    <source>
        <dbReference type="EMBL" id="CAF1428008.1"/>
    </source>
</evidence>
<proteinExistence type="predicted"/>
<evidence type="ECO:0000313" key="3">
    <source>
        <dbReference type="EMBL" id="CAF4022586.1"/>
    </source>
</evidence>
<sequence length="515" mass="58945">MQPSRSPSIDPNCSLDIPQRQQYQDKTSSSDLINSDPSANYCQCIHRTTNENYQHSNFHQQNYSWRYHPFRSFISPVIPKKFSSFQNVYPLPGNVTMNDSSADVHPIAGHYDESPLLQQTSNYTDTQTKSTSSNIPSTKVTDEAKRYAESHYPFPPFILHFKRSKINNKTIIDELLNYCKINYSFDLELAGFRSSSIRSNDNDCNLLLFVENSLSFSFLFSNITLPDKLGGDIFTIDRQPAIPPQLALIITNVSYKTNLNEFENDLKVRYENIARVIRLKNKNHYDTKLVKVEFSSSKTRDDILINGSIMVNYIRYDVKEFLPVATILICSNCMGLGHFRKQCKQSDSTCKVCGEHYQELKKHCCSGTAKCVHCGGDHNSNDLQCKHNIPTGDATGIMSKLDLILNSMNNINNVIGDLKQRTEQIEEWFNDKRKSNSKTENGIKALQLGNIRHEGELLHHAKLIERMIVPVLDDMITLLLELNVKDGRTLNADFKSRSEVWKNEFKAYLGKRLKL</sequence>
<dbReference type="AlphaFoldDB" id="A0A814E6H9"/>
<evidence type="ECO:0008006" key="5">
    <source>
        <dbReference type="Google" id="ProtNLM"/>
    </source>
</evidence>
<name>A0A814E6H9_9BILA</name>
<dbReference type="Proteomes" id="UP000663823">
    <property type="component" value="Unassembled WGS sequence"/>
</dbReference>
<reference evidence="1" key="1">
    <citation type="submission" date="2021-02" db="EMBL/GenBank/DDBJ databases">
        <authorList>
            <person name="Nowell W R."/>
        </authorList>
    </citation>
    <scope>NUCLEOTIDE SEQUENCE</scope>
</reference>
<dbReference type="EMBL" id="CAJNOO010005701">
    <property type="protein sequence ID" value="CAF1428008.1"/>
    <property type="molecule type" value="Genomic_DNA"/>
</dbReference>